<dbReference type="SMART" id="SM00448">
    <property type="entry name" value="REC"/>
    <property type="match status" value="1"/>
</dbReference>
<evidence type="ECO:0000259" key="8">
    <source>
        <dbReference type="PROSITE" id="PS50110"/>
    </source>
</evidence>
<dbReference type="InterPro" id="IPR001867">
    <property type="entry name" value="OmpR/PhoB-type_DNA-bd"/>
</dbReference>
<dbReference type="FunFam" id="3.40.50.2300:FF:000002">
    <property type="entry name" value="DNA-binding response regulator PhoP"/>
    <property type="match status" value="1"/>
</dbReference>
<evidence type="ECO:0000256" key="3">
    <source>
        <dbReference type="ARBA" id="ARBA00023015"/>
    </source>
</evidence>
<keyword evidence="2" id="KW-0902">Two-component regulatory system</keyword>
<feature type="domain" description="OmpR/PhoB-type" evidence="9">
    <location>
        <begin position="125"/>
        <end position="223"/>
    </location>
</feature>
<dbReference type="PROSITE" id="PS50110">
    <property type="entry name" value="RESPONSE_REGULATORY"/>
    <property type="match status" value="1"/>
</dbReference>
<gene>
    <name evidence="10" type="ORF">AXX12_17975</name>
</gene>
<dbReference type="GO" id="GO:0000156">
    <property type="term" value="F:phosphorelay response regulator activity"/>
    <property type="evidence" value="ECO:0007669"/>
    <property type="project" value="TreeGrafter"/>
</dbReference>
<dbReference type="PANTHER" id="PTHR48111:SF22">
    <property type="entry name" value="REGULATOR OF RPOS"/>
    <property type="match status" value="1"/>
</dbReference>
<evidence type="ECO:0000313" key="11">
    <source>
        <dbReference type="Proteomes" id="UP000076268"/>
    </source>
</evidence>
<dbReference type="OrthoDB" id="25887at2"/>
<dbReference type="Gene3D" id="6.10.250.690">
    <property type="match status" value="1"/>
</dbReference>
<dbReference type="EMBL" id="LSGP01000008">
    <property type="protein sequence ID" value="KYZ77757.1"/>
    <property type="molecule type" value="Genomic_DNA"/>
</dbReference>
<dbReference type="InterPro" id="IPR036388">
    <property type="entry name" value="WH-like_DNA-bd_sf"/>
</dbReference>
<accession>A0A154BV26</accession>
<keyword evidence="3" id="KW-0805">Transcription regulation</keyword>
<dbReference type="InterPro" id="IPR016032">
    <property type="entry name" value="Sig_transdc_resp-reg_C-effctor"/>
</dbReference>
<dbReference type="GO" id="GO:0006355">
    <property type="term" value="P:regulation of DNA-templated transcription"/>
    <property type="evidence" value="ECO:0007669"/>
    <property type="project" value="InterPro"/>
</dbReference>
<feature type="DNA-binding region" description="OmpR/PhoB-type" evidence="7">
    <location>
        <begin position="125"/>
        <end position="223"/>
    </location>
</feature>
<dbReference type="InterPro" id="IPR011006">
    <property type="entry name" value="CheY-like_superfamily"/>
</dbReference>
<evidence type="ECO:0000256" key="7">
    <source>
        <dbReference type="PROSITE-ProRule" id="PRU01091"/>
    </source>
</evidence>
<dbReference type="GO" id="GO:0000976">
    <property type="term" value="F:transcription cis-regulatory region binding"/>
    <property type="evidence" value="ECO:0007669"/>
    <property type="project" value="TreeGrafter"/>
</dbReference>
<evidence type="ECO:0000256" key="4">
    <source>
        <dbReference type="ARBA" id="ARBA00023125"/>
    </source>
</evidence>
<dbReference type="Proteomes" id="UP000076268">
    <property type="component" value="Unassembled WGS sequence"/>
</dbReference>
<protein>
    <submittedName>
        <fullName evidence="10">Two-component system response regulator</fullName>
    </submittedName>
</protein>
<name>A0A154BV26_ANASB</name>
<proteinExistence type="predicted"/>
<dbReference type="GO" id="GO:0032993">
    <property type="term" value="C:protein-DNA complex"/>
    <property type="evidence" value="ECO:0007669"/>
    <property type="project" value="TreeGrafter"/>
</dbReference>
<keyword evidence="1 6" id="KW-0597">Phosphoprotein</keyword>
<evidence type="ECO:0000256" key="2">
    <source>
        <dbReference type="ARBA" id="ARBA00023012"/>
    </source>
</evidence>
<dbReference type="SUPFAM" id="SSF52172">
    <property type="entry name" value="CheY-like"/>
    <property type="match status" value="1"/>
</dbReference>
<evidence type="ECO:0000256" key="1">
    <source>
        <dbReference type="ARBA" id="ARBA00022553"/>
    </source>
</evidence>
<dbReference type="SMART" id="SM00862">
    <property type="entry name" value="Trans_reg_C"/>
    <property type="match status" value="1"/>
</dbReference>
<dbReference type="SUPFAM" id="SSF46894">
    <property type="entry name" value="C-terminal effector domain of the bipartite response regulators"/>
    <property type="match status" value="1"/>
</dbReference>
<sequence length="223" mass="25406">MRVLLAEDDRRLGNLLTHMLNDENIPVDWVQQGDTAYEYASHGAYEVIVLDWMMPGQSGIEVCKRLRKEGYQGSILLLTAKDSVDDKVLGLETGADDYVVKPFDFIELLARIRALGRRGSVQFRDEIITIGDLVVNRSAKTVQRDGREIQLTGREFQLLDLLVQNRGQVLPKEIIIDRIWGLEAEVASNNLEAFIRLLRRKLHLPGERILIQNIRGVGYKLEV</sequence>
<reference evidence="10 11" key="1">
    <citation type="submission" date="2016-02" db="EMBL/GenBank/DDBJ databases">
        <title>Anaerosporomusa subterraneum gen. nov., sp. nov., a spore-forming obligate anaerobe isolated from saprolite.</title>
        <authorList>
            <person name="Choi J.K."/>
            <person name="Shah M."/>
            <person name="Yee N."/>
        </authorList>
    </citation>
    <scope>NUCLEOTIDE SEQUENCE [LARGE SCALE GENOMIC DNA]</scope>
    <source>
        <strain evidence="10 11">RU4</strain>
    </source>
</reference>
<dbReference type="Pfam" id="PF00072">
    <property type="entry name" value="Response_reg"/>
    <property type="match status" value="1"/>
</dbReference>
<dbReference type="GO" id="GO:0005829">
    <property type="term" value="C:cytosol"/>
    <property type="evidence" value="ECO:0007669"/>
    <property type="project" value="TreeGrafter"/>
</dbReference>
<dbReference type="PROSITE" id="PS51755">
    <property type="entry name" value="OMPR_PHOB"/>
    <property type="match status" value="1"/>
</dbReference>
<feature type="domain" description="Response regulatory" evidence="8">
    <location>
        <begin position="2"/>
        <end position="116"/>
    </location>
</feature>
<dbReference type="Gene3D" id="1.10.10.10">
    <property type="entry name" value="Winged helix-like DNA-binding domain superfamily/Winged helix DNA-binding domain"/>
    <property type="match status" value="1"/>
</dbReference>
<evidence type="ECO:0000256" key="6">
    <source>
        <dbReference type="PROSITE-ProRule" id="PRU00169"/>
    </source>
</evidence>
<dbReference type="RefSeq" id="WP_066238067.1">
    <property type="nucleotide sequence ID" value="NZ_LSGP01000008.1"/>
</dbReference>
<dbReference type="STRING" id="1794912.AXX12_17975"/>
<dbReference type="PANTHER" id="PTHR48111">
    <property type="entry name" value="REGULATOR OF RPOS"/>
    <property type="match status" value="1"/>
</dbReference>
<keyword evidence="4 7" id="KW-0238">DNA-binding</keyword>
<dbReference type="Pfam" id="PF00486">
    <property type="entry name" value="Trans_reg_C"/>
    <property type="match status" value="1"/>
</dbReference>
<comment type="caution">
    <text evidence="10">The sequence shown here is derived from an EMBL/GenBank/DDBJ whole genome shotgun (WGS) entry which is preliminary data.</text>
</comment>
<keyword evidence="5" id="KW-0804">Transcription</keyword>
<dbReference type="CDD" id="cd00383">
    <property type="entry name" value="trans_reg_C"/>
    <property type="match status" value="1"/>
</dbReference>
<evidence type="ECO:0000313" key="10">
    <source>
        <dbReference type="EMBL" id="KYZ77757.1"/>
    </source>
</evidence>
<dbReference type="AlphaFoldDB" id="A0A154BV26"/>
<dbReference type="InterPro" id="IPR039420">
    <property type="entry name" value="WalR-like"/>
</dbReference>
<organism evidence="10 11">
    <name type="scientific">Anaerosporomusa subterranea</name>
    <dbReference type="NCBI Taxonomy" id="1794912"/>
    <lineage>
        <taxon>Bacteria</taxon>
        <taxon>Bacillati</taxon>
        <taxon>Bacillota</taxon>
        <taxon>Negativicutes</taxon>
        <taxon>Acetonemataceae</taxon>
        <taxon>Anaerosporomusa</taxon>
    </lineage>
</organism>
<dbReference type="Gene3D" id="3.40.50.2300">
    <property type="match status" value="1"/>
</dbReference>
<keyword evidence="11" id="KW-1185">Reference proteome</keyword>
<evidence type="ECO:0000256" key="5">
    <source>
        <dbReference type="ARBA" id="ARBA00023163"/>
    </source>
</evidence>
<evidence type="ECO:0000259" key="9">
    <source>
        <dbReference type="PROSITE" id="PS51755"/>
    </source>
</evidence>
<feature type="modified residue" description="4-aspartylphosphate" evidence="6">
    <location>
        <position position="51"/>
    </location>
</feature>
<dbReference type="InterPro" id="IPR001789">
    <property type="entry name" value="Sig_transdc_resp-reg_receiver"/>
</dbReference>